<dbReference type="EMBL" id="JBBKAI010000002">
    <property type="protein sequence ID" value="MEJ8662110.1"/>
    <property type="molecule type" value="Genomic_DNA"/>
</dbReference>
<sequence length="117" mass="12663">MSYHEHTDHQYAKHIRAGAPEAFKAFMAFDNQVLRGRDNAIPPKYTELMAVAVALTTQCAYCIEAHTKAAHSAGATQQELAETVMIAAALRAGGGYAHGFMAMKFFDQADKSGTDTP</sequence>
<evidence type="ECO:0000313" key="1">
    <source>
        <dbReference type="EMBL" id="MEJ8662110.1"/>
    </source>
</evidence>
<proteinExistence type="predicted"/>
<dbReference type="Proteomes" id="UP001375539">
    <property type="component" value="Unassembled WGS sequence"/>
</dbReference>
<protein>
    <submittedName>
        <fullName evidence="1">Carboxymuconolactone decarboxylase family protein</fullName>
    </submittedName>
</protein>
<name>A0ACC6QUD3_9ACTN</name>
<keyword evidence="2" id="KW-1185">Reference proteome</keyword>
<evidence type="ECO:0000313" key="2">
    <source>
        <dbReference type="Proteomes" id="UP001375539"/>
    </source>
</evidence>
<gene>
    <name evidence="1" type="ORF">WKI58_37485</name>
</gene>
<accession>A0ACC6QUD3</accession>
<organism evidence="1 2">
    <name type="scientific">Streptomyces pratisoli</name>
    <dbReference type="NCBI Taxonomy" id="3139917"/>
    <lineage>
        <taxon>Bacteria</taxon>
        <taxon>Bacillati</taxon>
        <taxon>Actinomycetota</taxon>
        <taxon>Actinomycetes</taxon>
        <taxon>Kitasatosporales</taxon>
        <taxon>Streptomycetaceae</taxon>
        <taxon>Streptomyces</taxon>
    </lineage>
</organism>
<comment type="caution">
    <text evidence="1">The sequence shown here is derived from an EMBL/GenBank/DDBJ whole genome shotgun (WGS) entry which is preliminary data.</text>
</comment>
<reference evidence="1" key="1">
    <citation type="submission" date="2024-03" db="EMBL/GenBank/DDBJ databases">
        <title>Novel Streptomyces species of biotechnological and ecological value are a feature of Machair soil.</title>
        <authorList>
            <person name="Prole J.R."/>
            <person name="Goodfellow M."/>
            <person name="Allenby N."/>
            <person name="Ward A.C."/>
        </authorList>
    </citation>
    <scope>NUCLEOTIDE SEQUENCE</scope>
    <source>
        <strain evidence="1">MS1.AVA.4</strain>
    </source>
</reference>